<dbReference type="SMART" id="SM00409">
    <property type="entry name" value="IG"/>
    <property type="match status" value="2"/>
</dbReference>
<dbReference type="InterPro" id="IPR003599">
    <property type="entry name" value="Ig_sub"/>
</dbReference>
<feature type="compositionally biased region" description="Polar residues" evidence="4">
    <location>
        <begin position="74"/>
        <end position="86"/>
    </location>
</feature>
<feature type="non-terminal residue" evidence="6">
    <location>
        <position position="1"/>
    </location>
</feature>
<keyword evidence="2" id="KW-1015">Disulfide bond</keyword>
<dbReference type="Pfam" id="PF07679">
    <property type="entry name" value="I-set"/>
    <property type="match status" value="2"/>
</dbReference>
<keyword evidence="3" id="KW-0393">Immunoglobulin domain</keyword>
<proteinExistence type="inferred from homology"/>
<dbReference type="InterPro" id="IPR013783">
    <property type="entry name" value="Ig-like_fold"/>
</dbReference>
<gene>
    <name evidence="6" type="ORF">AKAME5_001963100</name>
</gene>
<evidence type="ECO:0000313" key="7">
    <source>
        <dbReference type="Proteomes" id="UP001279410"/>
    </source>
</evidence>
<evidence type="ECO:0000256" key="1">
    <source>
        <dbReference type="ARBA" id="ARBA00006692"/>
    </source>
</evidence>
<organism evidence="6 7">
    <name type="scientific">Lates japonicus</name>
    <name type="common">Japanese lates</name>
    <dbReference type="NCBI Taxonomy" id="270547"/>
    <lineage>
        <taxon>Eukaryota</taxon>
        <taxon>Metazoa</taxon>
        <taxon>Chordata</taxon>
        <taxon>Craniata</taxon>
        <taxon>Vertebrata</taxon>
        <taxon>Euteleostomi</taxon>
        <taxon>Actinopterygii</taxon>
        <taxon>Neopterygii</taxon>
        <taxon>Teleostei</taxon>
        <taxon>Neoteleostei</taxon>
        <taxon>Acanthomorphata</taxon>
        <taxon>Carangaria</taxon>
        <taxon>Carangaria incertae sedis</taxon>
        <taxon>Centropomidae</taxon>
        <taxon>Lates</taxon>
    </lineage>
</organism>
<feature type="region of interest" description="Disordered" evidence="4">
    <location>
        <begin position="57"/>
        <end position="109"/>
    </location>
</feature>
<protein>
    <submittedName>
        <fullName evidence="6">Myosin light chain kinase, smooth muscle-like protein</fullName>
    </submittedName>
</protein>
<dbReference type="InterPro" id="IPR013098">
    <property type="entry name" value="Ig_I-set"/>
</dbReference>
<keyword evidence="7" id="KW-1185">Reference proteome</keyword>
<name>A0AAD3NA57_LATJO</name>
<sequence>MPEETTRSRFDLTGQSPAEGCLMEEIIMLLLKQHQIPRDAYNSRDWRAWGYDLSHQPHRSTASPFSPSARKNKWTPSSQAWASSVKANADHPELPLRRSQRPESKHSLTSHWNACHPEECTMEMVRALAQHLSFGGFLHWGGRLQGRRSEVTEVRGAFEAPRFISRLSDLKVMDGSRVAMTVELSGHPPPEVVWLHDGQEVTESEDFHLLREENRCTLLIQEVFPEDTGTYSCQAWNQYGEDHTQARLTVEEPQDGVQPWFITKPKPVSAVVGQHVLLSCAIAGDPFPQYTWTRADLSRPLTSGGDYELLQKEDVISLLIRRVKKHHAGDYLISLRNTVGECVSVASLSVTDGETDRTRGRGGRGAEDD</sequence>
<feature type="compositionally biased region" description="Basic and acidic residues" evidence="4">
    <location>
        <begin position="88"/>
        <end position="106"/>
    </location>
</feature>
<evidence type="ECO:0000259" key="5">
    <source>
        <dbReference type="PROSITE" id="PS50835"/>
    </source>
</evidence>
<dbReference type="Proteomes" id="UP001279410">
    <property type="component" value="Unassembled WGS sequence"/>
</dbReference>
<evidence type="ECO:0000256" key="4">
    <source>
        <dbReference type="SAM" id="MobiDB-lite"/>
    </source>
</evidence>
<evidence type="ECO:0000313" key="6">
    <source>
        <dbReference type="EMBL" id="GLD68319.1"/>
    </source>
</evidence>
<evidence type="ECO:0000256" key="3">
    <source>
        <dbReference type="ARBA" id="ARBA00023319"/>
    </source>
</evidence>
<dbReference type="FunFam" id="2.60.40.10:FF:000032">
    <property type="entry name" value="palladin isoform X1"/>
    <property type="match status" value="1"/>
</dbReference>
<comment type="similarity">
    <text evidence="1">Belongs to the protein kinase superfamily. CAMK Ser/Thr protein kinase family.</text>
</comment>
<feature type="domain" description="Ig-like" evidence="5">
    <location>
        <begin position="161"/>
        <end position="249"/>
    </location>
</feature>
<dbReference type="PANTHER" id="PTHR47633">
    <property type="entry name" value="IMMUNOGLOBULIN"/>
    <property type="match status" value="1"/>
</dbReference>
<comment type="caution">
    <text evidence="6">The sequence shown here is derived from an EMBL/GenBank/DDBJ whole genome shotgun (WGS) entry which is preliminary data.</text>
</comment>
<accession>A0AAD3NA57</accession>
<dbReference type="InterPro" id="IPR003598">
    <property type="entry name" value="Ig_sub2"/>
</dbReference>
<dbReference type="SMART" id="SM00408">
    <property type="entry name" value="IGc2"/>
    <property type="match status" value="2"/>
</dbReference>
<reference evidence="6" key="1">
    <citation type="submission" date="2022-08" db="EMBL/GenBank/DDBJ databases">
        <title>Genome sequencing of akame (Lates japonicus).</title>
        <authorList>
            <person name="Hashiguchi Y."/>
            <person name="Takahashi H."/>
        </authorList>
    </citation>
    <scope>NUCLEOTIDE SEQUENCE</scope>
    <source>
        <strain evidence="6">Kochi</strain>
    </source>
</reference>
<feature type="domain" description="Ig-like" evidence="5">
    <location>
        <begin position="259"/>
        <end position="351"/>
    </location>
</feature>
<keyword evidence="6" id="KW-0808">Transferase</keyword>
<dbReference type="EMBL" id="BRZM01000131">
    <property type="protein sequence ID" value="GLD68319.1"/>
    <property type="molecule type" value="Genomic_DNA"/>
</dbReference>
<dbReference type="Gene3D" id="2.60.40.10">
    <property type="entry name" value="Immunoglobulins"/>
    <property type="match status" value="2"/>
</dbReference>
<dbReference type="PROSITE" id="PS50835">
    <property type="entry name" value="IG_LIKE"/>
    <property type="match status" value="2"/>
</dbReference>
<dbReference type="FunFam" id="2.60.40.10:FF:000080">
    <property type="entry name" value="Myosin light chain kinase, smooth muscle"/>
    <property type="match status" value="1"/>
</dbReference>
<dbReference type="AlphaFoldDB" id="A0AAD3NA57"/>
<evidence type="ECO:0000256" key="2">
    <source>
        <dbReference type="ARBA" id="ARBA00023157"/>
    </source>
</evidence>
<keyword evidence="6" id="KW-0418">Kinase</keyword>
<dbReference type="InterPro" id="IPR007110">
    <property type="entry name" value="Ig-like_dom"/>
</dbReference>
<dbReference type="InterPro" id="IPR036179">
    <property type="entry name" value="Ig-like_dom_sf"/>
</dbReference>
<dbReference type="GO" id="GO:0016301">
    <property type="term" value="F:kinase activity"/>
    <property type="evidence" value="ECO:0007669"/>
    <property type="project" value="UniProtKB-KW"/>
</dbReference>
<dbReference type="SUPFAM" id="SSF48726">
    <property type="entry name" value="Immunoglobulin"/>
    <property type="match status" value="2"/>
</dbReference>